<dbReference type="GO" id="GO:0000976">
    <property type="term" value="F:transcription cis-regulatory region binding"/>
    <property type="evidence" value="ECO:0007669"/>
    <property type="project" value="TreeGrafter"/>
</dbReference>
<evidence type="ECO:0000256" key="2">
    <source>
        <dbReference type="ARBA" id="ARBA00023043"/>
    </source>
</evidence>
<dbReference type="PROSITE" id="PS50188">
    <property type="entry name" value="B302_SPRY"/>
    <property type="match status" value="1"/>
</dbReference>
<dbReference type="InterPro" id="IPR050663">
    <property type="entry name" value="Ankyrin-SOCS_Box"/>
</dbReference>
<dbReference type="Pfam" id="PF00622">
    <property type="entry name" value="SPRY"/>
    <property type="match status" value="1"/>
</dbReference>
<keyword evidence="5" id="KW-0812">Transmembrane</keyword>
<evidence type="ECO:0000259" key="7">
    <source>
        <dbReference type="PROSITE" id="PS50188"/>
    </source>
</evidence>
<evidence type="ECO:0000256" key="5">
    <source>
        <dbReference type="SAM" id="Phobius"/>
    </source>
</evidence>
<feature type="repeat" description="ANK" evidence="3">
    <location>
        <begin position="1071"/>
        <end position="1103"/>
    </location>
</feature>
<evidence type="ECO:0000256" key="1">
    <source>
        <dbReference type="ARBA" id="ARBA00022737"/>
    </source>
</evidence>
<dbReference type="Pfam" id="PF12796">
    <property type="entry name" value="Ank_2"/>
    <property type="match status" value="4"/>
</dbReference>
<proteinExistence type="predicted"/>
<dbReference type="PANTHER" id="PTHR24193:SF121">
    <property type="entry name" value="ADA2A-CONTAINING COMPLEX COMPONENT 3, ISOFORM D"/>
    <property type="match status" value="1"/>
</dbReference>
<dbReference type="InterPro" id="IPR036770">
    <property type="entry name" value="Ankyrin_rpt-contain_sf"/>
</dbReference>
<evidence type="ECO:0000256" key="6">
    <source>
        <dbReference type="SAM" id="SignalP"/>
    </source>
</evidence>
<dbReference type="InterPro" id="IPR003877">
    <property type="entry name" value="SPRY_dom"/>
</dbReference>
<keyword evidence="5" id="KW-0472">Membrane</keyword>
<evidence type="ECO:0000256" key="4">
    <source>
        <dbReference type="SAM" id="MobiDB-lite"/>
    </source>
</evidence>
<comment type="caution">
    <text evidence="8">The sequence shown here is derived from an EMBL/GenBank/DDBJ whole genome shotgun (WGS) entry which is preliminary data.</text>
</comment>
<dbReference type="GO" id="GO:0005634">
    <property type="term" value="C:nucleus"/>
    <property type="evidence" value="ECO:0007669"/>
    <property type="project" value="TreeGrafter"/>
</dbReference>
<dbReference type="SUPFAM" id="SSF48403">
    <property type="entry name" value="Ankyrin repeat"/>
    <property type="match status" value="3"/>
</dbReference>
<dbReference type="PROSITE" id="PS50088">
    <property type="entry name" value="ANK_REPEAT"/>
    <property type="match status" value="4"/>
</dbReference>
<feature type="transmembrane region" description="Helical" evidence="5">
    <location>
        <begin position="213"/>
        <end position="234"/>
    </location>
</feature>
<dbReference type="PRINTS" id="PR01415">
    <property type="entry name" value="ANKYRIN"/>
</dbReference>
<evidence type="ECO:0000313" key="8">
    <source>
        <dbReference type="EMBL" id="KAF5228499.1"/>
    </source>
</evidence>
<name>A0AAN6BVH6_FUSAU</name>
<dbReference type="Gene3D" id="2.60.120.920">
    <property type="match status" value="1"/>
</dbReference>
<sequence length="1923" mass="216895">MHIAKPPCSLLVLLLLVLALFGEQFARQFLSQTFTWYDHLIFACVPLGIMTAIAGAIRVEGRPVLKAFIGRARENKAAAEIEYMSSTSAEVGELFNGRGIVRTMGQSNIAQFIVFTQAFSSDKTTFGIHTLESATEKGNEVIRKEDYRDELDARFSKWLEPFKFFSKFRKNELEDGAHNQVVTSNYWPSLQYPNLQLNIAARGITAEQRSVELHLAAVTAIILQTSLLVIAAVIPYRVSGFEQKPWGLPCYTSGSVLLFIGMLACSVAIERSTKEYNWFSNDSNSPKGKQMSLFWVQGKQRVSDQEFGSYIIYAQDKEFLSTSSRKEDVAFKAKNNNDPNEISYQRKLNIETQGLTKNASEKLVWNRDIRAVTAIFAGGAGFTVQFIGLRGLPWPVAVAHLGAIIVMAMIRALVRRRLGEDTPYREVQSEYELDYLAIQLVETHCCTRPPLENCTKSRQEVLSWRVATAKHGKGTIHSLDYPCSTEPGVAYCKQGVLSHTSAAQSYETSDTEDPMTEAQKVMMVRKRLGDLCEWETRAFKPALSLARSIERFLDDFAPDGLSGEVSIVWDIPLRNSTDESGTVRLQIEKEPKGWKINAGEVEAILSVWMGNLEAQNMTQPKKDKDTEWQRSKAGFALGVDYCRLLGRKYDNGVLQRDINWWVGNPSISEVENEKQEAENTSSPEETTYAETPYAYDSSKHKNVKMVIGFTETMKANGSKTLLVQHSTAAKATIVVQHLFTHFIWTIVDRLPKDFLGQGTTNVHEFVSVEPPKKLDLLSRKSGTSRKLRHTKLANFVLHAEKERLGTVDEVLLCLIPVFSIKDRLPNDATCRFDLPNFSEGKDWTKKAPHYLALLESMSKRLGCVCDDSLALMALVYALDYLYMMALDKKYTGCENLNQANTELEQPEASEAEDLDTMANNWKNTSETSKQESIDDFQSLVNLISGFCPGVIRKLWLFYELQGRAESLWELKESCQERMEEEMWSLQPITQDKESFMEHIRFAKLHQHIANTHQFDLGELQGKQLETRDIFGWTALHYAAACDDLQVVGCNSAGQAALSDGKRLKDWWLDNFGRSPIHIACVSGNSAFLEILLANTSEQDVRSTLQSRGLDGMTPIHLAIAGGHENCLQALLKLSYFYELDFKEDAWKRSPIHLAIALGKYSCCTALLANGELKFKPSTLDILGKSSLSYLDEKNDEQHQIGYVLLSKYSEKFQYMDNEGQTVWHHATRFLSNNRFELYADELLITLREKHKSAIDIINNAQETPLHLAVHRKNDDLVMELLYLGANLSTNKDKHRSPLMLVCSLGRPVMVTLMLGSKSRAAEDRDGNGKIALHYVVESKECDDDDCLEIMEGLVKAMKTADMRSIDVQDNDGRTPLHIATQTANSSAVSFLLDSGADPNTKDNTGQNALHYASKLQVHDEESVKRMQEITQELLKKAPGCMDASDNVGDTPLTWACRLGTRPDFVRRVVDLSKHKGSKINLNQPDDRFGQSPLSWACENNQKDIVNMLLASTTVDLNYKSTFTDYTPLQLALKEENHEIVQMLVCDPKRHADINVANIGCPDLLEFACRESDEDCIKMLLLHPETKSSKFLTSAWKRAIQQPSRKEEMDWFVHEWEGAILEPQNNVPFPLHELAEVGRLERLQSLLQDDERRYEFDDNGWTPADVASRYGHNELAASLRQNNPPRDNNVNPYAEPSTFVNLFRGPELESSKCHSHDQRFHQTLDITLPKNDCLDDQFCYLRTKEPVAPNIECFYFEVKILHPLQKKICAVGFCQADVPEHSLPGWDKGSFAYHGDDGGFHVSRGSGDPQESDEVFDKDDVVGCGVNFKTGQGYRTKNGVLLGSSYRFKDVKFSMGRFYPCIGARTDGGGDRFQVQVTLQASRDHPFQYKGPYNGLLLRPEWDDDSLSVEKVSDTYSEGVAEEE</sequence>
<evidence type="ECO:0000313" key="9">
    <source>
        <dbReference type="Proteomes" id="UP000537989"/>
    </source>
</evidence>
<feature type="chain" id="PRO_5043044106" description="B30.2/SPRY domain-containing protein" evidence="6">
    <location>
        <begin position="27"/>
        <end position="1923"/>
    </location>
</feature>
<feature type="repeat" description="ANK" evidence="3">
    <location>
        <begin position="1371"/>
        <end position="1403"/>
    </location>
</feature>
<evidence type="ECO:0000256" key="3">
    <source>
        <dbReference type="PROSITE-ProRule" id="PRU00023"/>
    </source>
</evidence>
<feature type="transmembrane region" description="Helical" evidence="5">
    <location>
        <begin position="36"/>
        <end position="57"/>
    </location>
</feature>
<keyword evidence="6" id="KW-0732">Signal</keyword>
<dbReference type="InterPro" id="IPR043136">
    <property type="entry name" value="B30.2/SPRY_sf"/>
</dbReference>
<dbReference type="InterPro" id="IPR044736">
    <property type="entry name" value="Gid1/RanBPM/SPLA_SPRY"/>
</dbReference>
<reference evidence="8 9" key="1">
    <citation type="submission" date="2020-02" db="EMBL/GenBank/DDBJ databases">
        <title>Identification and distribution of gene clusters putatively required for synthesis of sphingolipid metabolism inhibitors in phylogenetically diverse species of the filamentous fungus Fusarium.</title>
        <authorList>
            <person name="Kim H.-S."/>
            <person name="Busman M."/>
            <person name="Brown D.W."/>
            <person name="Divon H."/>
            <person name="Uhlig S."/>
            <person name="Proctor R.H."/>
        </authorList>
    </citation>
    <scope>NUCLEOTIDE SEQUENCE [LARGE SCALE GENOMIC DNA]</scope>
    <source>
        <strain evidence="8 9">NRRL 2903</strain>
    </source>
</reference>
<dbReference type="PANTHER" id="PTHR24193">
    <property type="entry name" value="ANKYRIN REPEAT PROTEIN"/>
    <property type="match status" value="1"/>
</dbReference>
<keyword evidence="9" id="KW-1185">Reference proteome</keyword>
<dbReference type="Pfam" id="PF00023">
    <property type="entry name" value="Ank"/>
    <property type="match status" value="2"/>
</dbReference>
<feature type="transmembrane region" description="Helical" evidence="5">
    <location>
        <begin position="394"/>
        <end position="414"/>
    </location>
</feature>
<feature type="transmembrane region" description="Helical" evidence="5">
    <location>
        <begin position="246"/>
        <end position="269"/>
    </location>
</feature>
<dbReference type="InterPro" id="IPR002110">
    <property type="entry name" value="Ankyrin_rpt"/>
</dbReference>
<dbReference type="InterPro" id="IPR001870">
    <property type="entry name" value="B30.2/SPRY"/>
</dbReference>
<keyword evidence="1" id="KW-0677">Repeat</keyword>
<dbReference type="SMART" id="SM00449">
    <property type="entry name" value="SPRY"/>
    <property type="match status" value="1"/>
</dbReference>
<feature type="compositionally biased region" description="Polar residues" evidence="4">
    <location>
        <begin position="678"/>
        <end position="689"/>
    </location>
</feature>
<gene>
    <name evidence="8" type="ORF">FAUST_11046</name>
</gene>
<feature type="region of interest" description="Disordered" evidence="4">
    <location>
        <begin position="669"/>
        <end position="691"/>
    </location>
</feature>
<dbReference type="Gene3D" id="1.25.40.20">
    <property type="entry name" value="Ankyrin repeat-containing domain"/>
    <property type="match status" value="3"/>
</dbReference>
<dbReference type="PROSITE" id="PS50297">
    <property type="entry name" value="ANK_REP_REGION"/>
    <property type="match status" value="4"/>
</dbReference>
<feature type="domain" description="B30.2/SPRY" evidence="7">
    <location>
        <begin position="1667"/>
        <end position="1881"/>
    </location>
</feature>
<dbReference type="EMBL" id="JAAMOD010000463">
    <property type="protein sequence ID" value="KAF5228499.1"/>
    <property type="molecule type" value="Genomic_DNA"/>
</dbReference>
<keyword evidence="5" id="KW-1133">Transmembrane helix</keyword>
<dbReference type="SMART" id="SM00248">
    <property type="entry name" value="ANK"/>
    <property type="match status" value="14"/>
</dbReference>
<keyword evidence="2 3" id="KW-0040">ANK repeat</keyword>
<accession>A0AAN6BVH6</accession>
<protein>
    <recommendedName>
        <fullName evidence="7">B30.2/SPRY domain-containing protein</fullName>
    </recommendedName>
</protein>
<feature type="signal peptide" evidence="6">
    <location>
        <begin position="1"/>
        <end position="26"/>
    </location>
</feature>
<dbReference type="InterPro" id="IPR013320">
    <property type="entry name" value="ConA-like_dom_sf"/>
</dbReference>
<dbReference type="Proteomes" id="UP000537989">
    <property type="component" value="Unassembled WGS sequence"/>
</dbReference>
<feature type="repeat" description="ANK" evidence="3">
    <location>
        <begin position="1110"/>
        <end position="1132"/>
    </location>
</feature>
<organism evidence="8 9">
    <name type="scientific">Fusarium austroamericanum</name>
    <dbReference type="NCBI Taxonomy" id="282268"/>
    <lineage>
        <taxon>Eukaryota</taxon>
        <taxon>Fungi</taxon>
        <taxon>Dikarya</taxon>
        <taxon>Ascomycota</taxon>
        <taxon>Pezizomycotina</taxon>
        <taxon>Sordariomycetes</taxon>
        <taxon>Hypocreomycetidae</taxon>
        <taxon>Hypocreales</taxon>
        <taxon>Nectriaceae</taxon>
        <taxon>Fusarium</taxon>
    </lineage>
</organism>
<dbReference type="CDD" id="cd12885">
    <property type="entry name" value="SPRY_RanBP_like"/>
    <property type="match status" value="1"/>
</dbReference>
<dbReference type="SUPFAM" id="SSF49899">
    <property type="entry name" value="Concanavalin A-like lectins/glucanases"/>
    <property type="match status" value="1"/>
</dbReference>
<dbReference type="GO" id="GO:0045944">
    <property type="term" value="P:positive regulation of transcription by RNA polymerase II"/>
    <property type="evidence" value="ECO:0007669"/>
    <property type="project" value="TreeGrafter"/>
</dbReference>
<feature type="repeat" description="ANK" evidence="3">
    <location>
        <begin position="1260"/>
        <end position="1292"/>
    </location>
</feature>